<feature type="repeat" description="TPR" evidence="3">
    <location>
        <begin position="833"/>
        <end position="866"/>
    </location>
</feature>
<feature type="compositionally biased region" description="Low complexity" evidence="4">
    <location>
        <begin position="32"/>
        <end position="43"/>
    </location>
</feature>
<dbReference type="InterPro" id="IPR019734">
    <property type="entry name" value="TPR_rpt"/>
</dbReference>
<feature type="region of interest" description="Disordered" evidence="4">
    <location>
        <begin position="1"/>
        <end position="151"/>
    </location>
</feature>
<dbReference type="PROSITE" id="PS50005">
    <property type="entry name" value="TPR"/>
    <property type="match status" value="4"/>
</dbReference>
<gene>
    <name evidence="5" type="ORF">THAOC_02012</name>
</gene>
<dbReference type="AlphaFoldDB" id="K0TFX6"/>
<dbReference type="Pfam" id="PF13181">
    <property type="entry name" value="TPR_8"/>
    <property type="match status" value="1"/>
</dbReference>
<dbReference type="InterPro" id="IPR047150">
    <property type="entry name" value="SGT"/>
</dbReference>
<keyword evidence="2 3" id="KW-0802">TPR repeat</keyword>
<dbReference type="GO" id="GO:0016020">
    <property type="term" value="C:membrane"/>
    <property type="evidence" value="ECO:0007669"/>
    <property type="project" value="TreeGrafter"/>
</dbReference>
<feature type="region of interest" description="Disordered" evidence="4">
    <location>
        <begin position="886"/>
        <end position="916"/>
    </location>
</feature>
<feature type="compositionally biased region" description="Acidic residues" evidence="4">
    <location>
        <begin position="741"/>
        <end position="755"/>
    </location>
</feature>
<dbReference type="PANTHER" id="PTHR45831">
    <property type="entry name" value="LD24721P"/>
    <property type="match status" value="1"/>
</dbReference>
<dbReference type="InterPro" id="IPR013105">
    <property type="entry name" value="TPR_2"/>
</dbReference>
<evidence type="ECO:0000313" key="6">
    <source>
        <dbReference type="Proteomes" id="UP000266841"/>
    </source>
</evidence>
<proteinExistence type="predicted"/>
<feature type="repeat" description="TPR" evidence="3">
    <location>
        <begin position="762"/>
        <end position="795"/>
    </location>
</feature>
<feature type="region of interest" description="Disordered" evidence="4">
    <location>
        <begin position="719"/>
        <end position="755"/>
    </location>
</feature>
<dbReference type="eggNOG" id="KOG0553">
    <property type="taxonomic scope" value="Eukaryota"/>
</dbReference>
<comment type="caution">
    <text evidence="5">The sequence shown here is derived from an EMBL/GenBank/DDBJ whole genome shotgun (WGS) entry which is preliminary data.</text>
</comment>
<feature type="compositionally biased region" description="Low complexity" evidence="4">
    <location>
        <begin position="10"/>
        <end position="21"/>
    </location>
</feature>
<feature type="region of interest" description="Disordered" evidence="4">
    <location>
        <begin position="425"/>
        <end position="460"/>
    </location>
</feature>
<dbReference type="OMA" id="ANGMECD"/>
<reference evidence="5 6" key="1">
    <citation type="journal article" date="2012" name="Genome Biol.">
        <title>Genome and low-iron response of an oceanic diatom adapted to chronic iron limitation.</title>
        <authorList>
            <person name="Lommer M."/>
            <person name="Specht M."/>
            <person name="Roy A.S."/>
            <person name="Kraemer L."/>
            <person name="Andreson R."/>
            <person name="Gutowska M.A."/>
            <person name="Wolf J."/>
            <person name="Bergner S.V."/>
            <person name="Schilhabel M.B."/>
            <person name="Klostermeier U.C."/>
            <person name="Beiko R.G."/>
            <person name="Rosenstiel P."/>
            <person name="Hippler M."/>
            <person name="Laroche J."/>
        </authorList>
    </citation>
    <scope>NUCLEOTIDE SEQUENCE [LARGE SCALE GENOMIC DNA]</scope>
    <source>
        <strain evidence="5 6">CCMP1005</strain>
    </source>
</reference>
<feature type="non-terminal residue" evidence="5">
    <location>
        <position position="1"/>
    </location>
</feature>
<evidence type="ECO:0000256" key="4">
    <source>
        <dbReference type="SAM" id="MobiDB-lite"/>
    </source>
</evidence>
<dbReference type="OrthoDB" id="44006at2759"/>
<feature type="compositionally biased region" description="Basic and acidic residues" evidence="4">
    <location>
        <begin position="886"/>
        <end position="896"/>
    </location>
</feature>
<dbReference type="Pfam" id="PF07719">
    <property type="entry name" value="TPR_2"/>
    <property type="match status" value="1"/>
</dbReference>
<evidence type="ECO:0000313" key="5">
    <source>
        <dbReference type="EMBL" id="EJK76240.1"/>
    </source>
</evidence>
<dbReference type="GO" id="GO:0060090">
    <property type="term" value="F:molecular adaptor activity"/>
    <property type="evidence" value="ECO:0007669"/>
    <property type="project" value="TreeGrafter"/>
</dbReference>
<feature type="compositionally biased region" description="Acidic residues" evidence="4">
    <location>
        <begin position="897"/>
        <end position="906"/>
    </location>
</feature>
<protein>
    <submittedName>
        <fullName evidence="5">Uncharacterized protein</fullName>
    </submittedName>
</protein>
<dbReference type="Proteomes" id="UP000266841">
    <property type="component" value="Unassembled WGS sequence"/>
</dbReference>
<keyword evidence="6" id="KW-1185">Reference proteome</keyword>
<accession>K0TFX6</accession>
<feature type="compositionally biased region" description="Basic and acidic residues" evidence="4">
    <location>
        <begin position="513"/>
        <end position="524"/>
    </location>
</feature>
<dbReference type="EMBL" id="AGNL01002419">
    <property type="protein sequence ID" value="EJK76240.1"/>
    <property type="molecule type" value="Genomic_DNA"/>
</dbReference>
<dbReference type="Gene3D" id="1.25.40.10">
    <property type="entry name" value="Tetratricopeptide repeat domain"/>
    <property type="match status" value="2"/>
</dbReference>
<evidence type="ECO:0000256" key="2">
    <source>
        <dbReference type="ARBA" id="ARBA00022803"/>
    </source>
</evidence>
<feature type="compositionally biased region" description="Basic residues" evidence="4">
    <location>
        <begin position="108"/>
        <end position="122"/>
    </location>
</feature>
<feature type="compositionally biased region" description="Acidic residues" evidence="4">
    <location>
        <begin position="310"/>
        <end position="321"/>
    </location>
</feature>
<feature type="compositionally biased region" description="Low complexity" evidence="4">
    <location>
        <begin position="81"/>
        <end position="90"/>
    </location>
</feature>
<feature type="region of interest" description="Disordered" evidence="4">
    <location>
        <begin position="300"/>
        <end position="325"/>
    </location>
</feature>
<keyword evidence="1" id="KW-0677">Repeat</keyword>
<evidence type="ECO:0000256" key="3">
    <source>
        <dbReference type="PROSITE-ProRule" id="PRU00339"/>
    </source>
</evidence>
<dbReference type="GO" id="GO:0072380">
    <property type="term" value="C:TRC complex"/>
    <property type="evidence" value="ECO:0007669"/>
    <property type="project" value="TreeGrafter"/>
</dbReference>
<dbReference type="SUPFAM" id="SSF48452">
    <property type="entry name" value="TPR-like"/>
    <property type="match status" value="2"/>
</dbReference>
<sequence length="967" mass="105300">RRPTEDTRGARSISGSISSIRIRSRRRRRTGAPRGSSPAIPRATSRRRRSTAPVRIPGPDRPPASGRRPRDRGRRGTAVLRSPPGRAVPGGRRGRLREQPVVPLRGRRDARRRRREGRRRTPRRPDRGAADAALPRLPPRPAAGVPGQARGDLGNDRGQLDADYVALAAWALRQGEDLGNAEGLDADYVALAAWALSRAFVRPGRLRHADAKVSRLVEEDKRRRREDVTFFLGGGGLAGLEDGQAGNDAAYRLLDDDDIDGGEEALLGSEPRKEDGISLSRSNVVIPSSMDDITDEVLLRHPREKWQQDDGGEADDGDDGMYYEHNDGHLSNSHRFYHLRGLASEGSSTVEGLMTPRGFTPSGAGGGPGVMSPAAVHVHGLPLTLGEVAAAGISSLNARTRVDAEREMVRSPLFRQFVKAASDGGFFADSRKSSPEKKSRNGVDNDENDTEDGGERGSLSRLVYEDRYRKVVGKFQSKLAMKEQGTRYAPSPSMRGGDRFDAVDRNGVPYEDVAERQRARREAGAARVRGMRTARPPESEEEPASSPTKGSARPEIETAAADEPPPSSDEGRSPAVEAGDPPTPRTAAALPHYREAELHNGEGDAHMSEVRYRDALDAYNAALRLAPAGPDSHLYYSNRSAAHFALGDFERSIRDGERSVALAPTSNAATHVRLGEAHLSLGQDEEAADAFEAAILIDPENGRAREMLKEVRGAEVEVAKSPVESAGDGEGGRGAVWPTPFDEDGGGGGDGDGENEEVEARAMEHKDNGNSHMSSKEYERALGEYNAAIGLSPSGPNSHVYYSNRAAAYCYLAEYRLASEDCRTSIDLKPDYEKAHSRLGLSLYFLEDYRGAVEAYKASLDLDPRNKASVSYLAKAKASLAEREETERRWSRTIREETDEDEEEDDNRTGVTSTGLTSIVTAENDVIKVHESVIEVERSFEVEEDGVEVDATGQVAFDPFVMDDDEV</sequence>
<dbReference type="PANTHER" id="PTHR45831:SF4">
    <property type="match status" value="1"/>
</dbReference>
<dbReference type="GO" id="GO:0006620">
    <property type="term" value="P:post-translational protein targeting to endoplasmic reticulum membrane"/>
    <property type="evidence" value="ECO:0007669"/>
    <property type="project" value="TreeGrafter"/>
</dbReference>
<name>K0TFX6_THAOC</name>
<dbReference type="InterPro" id="IPR011990">
    <property type="entry name" value="TPR-like_helical_dom_sf"/>
</dbReference>
<evidence type="ECO:0000256" key="1">
    <source>
        <dbReference type="ARBA" id="ARBA00022737"/>
    </source>
</evidence>
<feature type="compositionally biased region" description="Basic residues" evidence="4">
    <location>
        <begin position="22"/>
        <end position="31"/>
    </location>
</feature>
<feature type="repeat" description="TPR" evidence="3">
    <location>
        <begin position="668"/>
        <end position="701"/>
    </location>
</feature>
<dbReference type="SMART" id="SM00028">
    <property type="entry name" value="TPR"/>
    <property type="match status" value="6"/>
</dbReference>
<feature type="repeat" description="TPR" evidence="3">
    <location>
        <begin position="596"/>
        <end position="629"/>
    </location>
</feature>
<dbReference type="PROSITE" id="PS50293">
    <property type="entry name" value="TPR_REGION"/>
    <property type="match status" value="1"/>
</dbReference>
<feature type="compositionally biased region" description="Basic and acidic residues" evidence="4">
    <location>
        <begin position="429"/>
        <end position="443"/>
    </location>
</feature>
<feature type="region of interest" description="Disordered" evidence="4">
    <location>
        <begin position="482"/>
        <end position="587"/>
    </location>
</feature>
<organism evidence="5 6">
    <name type="scientific">Thalassiosira oceanica</name>
    <name type="common">Marine diatom</name>
    <dbReference type="NCBI Taxonomy" id="159749"/>
    <lineage>
        <taxon>Eukaryota</taxon>
        <taxon>Sar</taxon>
        <taxon>Stramenopiles</taxon>
        <taxon>Ochrophyta</taxon>
        <taxon>Bacillariophyta</taxon>
        <taxon>Coscinodiscophyceae</taxon>
        <taxon>Thalassiosirophycidae</taxon>
        <taxon>Thalassiosirales</taxon>
        <taxon>Thalassiosiraceae</taxon>
        <taxon>Thalassiosira</taxon>
    </lineage>
</organism>